<evidence type="ECO:0000256" key="6">
    <source>
        <dbReference type="ARBA" id="ARBA00023136"/>
    </source>
</evidence>
<evidence type="ECO:0000256" key="4">
    <source>
        <dbReference type="ARBA" id="ARBA00022692"/>
    </source>
</evidence>
<comment type="similarity">
    <text evidence="7">Belongs to the glycosyltransferase 87 family.</text>
</comment>
<keyword evidence="6 8" id="KW-0472">Membrane</keyword>
<dbReference type="Proteomes" id="UP001163203">
    <property type="component" value="Chromosome"/>
</dbReference>
<sequence>MGVDAPNPARARTLGRAGFTPHPLALDLAFYLACLAYAVATAFTAEFYGFRMWGAFASAGYGLAALHTGWLLTRHREPGKRTHFLRSRRAGLAAIGVFALLVPLAVLVVRRLTGVDWLITPFSWAAQPEVWVIERSASLLLHHGTPYVDVTALGRPPVVNDYTPYGPVMALFGLPRALFGGTAAGNALTDARLVFAVTAVVCVWLTLRLLGRPRVPVRAAQLAMACPLTALTWSVAGPDLAILGLLLVAGALAATDRPVASAIMLGLVVSAKLIVAPALVVLALLVLTRLGGRALARFAAAFLAAVALLNVPVLLVDPGAFVEHVLKFPAGLGVVTSPAASPLPGYLLASTGPAGKASAFLLLGAAAVAILVWLVRRPPATGSAAMLAIAAGLGAFTLLTPATRYGYLVYPLVLLGAMLCFRRAEAVPASVPGFTSSSRG</sequence>
<dbReference type="Pfam" id="PF09594">
    <property type="entry name" value="GT87"/>
    <property type="match status" value="1"/>
</dbReference>
<feature type="transmembrane region" description="Helical" evidence="8">
    <location>
        <begin position="357"/>
        <end position="375"/>
    </location>
</feature>
<keyword evidence="4 8" id="KW-0812">Transmembrane</keyword>
<accession>A0ABY7AWE0</accession>
<reference evidence="9" key="1">
    <citation type="submission" date="2022-11" db="EMBL/GenBank/DDBJ databases">
        <authorList>
            <person name="Mo P."/>
        </authorList>
    </citation>
    <scope>NUCLEOTIDE SEQUENCE</scope>
    <source>
        <strain evidence="9">HUAS 11-8</strain>
    </source>
</reference>
<gene>
    <name evidence="9" type="ORF">ORV05_18415</name>
</gene>
<feature type="transmembrane region" description="Helical" evidence="8">
    <location>
        <begin position="294"/>
        <end position="316"/>
    </location>
</feature>
<organism evidence="9 10">
    <name type="scientific">Amycolatopsis cynarae</name>
    <dbReference type="NCBI Taxonomy" id="2995223"/>
    <lineage>
        <taxon>Bacteria</taxon>
        <taxon>Bacillati</taxon>
        <taxon>Actinomycetota</taxon>
        <taxon>Actinomycetes</taxon>
        <taxon>Pseudonocardiales</taxon>
        <taxon>Pseudonocardiaceae</taxon>
        <taxon>Amycolatopsis</taxon>
    </lineage>
</organism>
<keyword evidence="2" id="KW-1003">Cell membrane</keyword>
<comment type="subcellular location">
    <subcellularLocation>
        <location evidence="1">Cell membrane</location>
        <topology evidence="1">Multi-pass membrane protein</topology>
    </subcellularLocation>
</comment>
<dbReference type="InterPro" id="IPR018584">
    <property type="entry name" value="GT87"/>
</dbReference>
<evidence type="ECO:0000313" key="10">
    <source>
        <dbReference type="Proteomes" id="UP001163203"/>
    </source>
</evidence>
<evidence type="ECO:0000313" key="9">
    <source>
        <dbReference type="EMBL" id="WAL63016.1"/>
    </source>
</evidence>
<dbReference type="RefSeq" id="WP_268440668.1">
    <property type="nucleotide sequence ID" value="NZ_CP113836.1"/>
</dbReference>
<protein>
    <submittedName>
        <fullName evidence="9">Glycosyltransferase 87 family protein</fullName>
    </submittedName>
</protein>
<keyword evidence="3" id="KW-0808">Transferase</keyword>
<feature type="transmembrane region" description="Helical" evidence="8">
    <location>
        <begin position="222"/>
        <end position="253"/>
    </location>
</feature>
<feature type="transmembrane region" description="Helical" evidence="8">
    <location>
        <begin position="193"/>
        <end position="210"/>
    </location>
</feature>
<evidence type="ECO:0000256" key="1">
    <source>
        <dbReference type="ARBA" id="ARBA00004651"/>
    </source>
</evidence>
<name>A0ABY7AWE0_9PSEU</name>
<evidence type="ECO:0000256" key="3">
    <source>
        <dbReference type="ARBA" id="ARBA00022679"/>
    </source>
</evidence>
<keyword evidence="10" id="KW-1185">Reference proteome</keyword>
<feature type="transmembrane region" description="Helical" evidence="8">
    <location>
        <begin position="259"/>
        <end position="287"/>
    </location>
</feature>
<proteinExistence type="inferred from homology"/>
<feature type="transmembrane region" description="Helical" evidence="8">
    <location>
        <begin position="24"/>
        <end position="44"/>
    </location>
</feature>
<evidence type="ECO:0000256" key="7">
    <source>
        <dbReference type="ARBA" id="ARBA00024033"/>
    </source>
</evidence>
<feature type="transmembrane region" description="Helical" evidence="8">
    <location>
        <begin position="382"/>
        <end position="399"/>
    </location>
</feature>
<evidence type="ECO:0000256" key="8">
    <source>
        <dbReference type="SAM" id="Phobius"/>
    </source>
</evidence>
<feature type="transmembrane region" description="Helical" evidence="8">
    <location>
        <begin position="50"/>
        <end position="72"/>
    </location>
</feature>
<feature type="transmembrane region" description="Helical" evidence="8">
    <location>
        <begin position="92"/>
        <end position="112"/>
    </location>
</feature>
<evidence type="ECO:0000256" key="2">
    <source>
        <dbReference type="ARBA" id="ARBA00022475"/>
    </source>
</evidence>
<keyword evidence="5 8" id="KW-1133">Transmembrane helix</keyword>
<evidence type="ECO:0000256" key="5">
    <source>
        <dbReference type="ARBA" id="ARBA00022989"/>
    </source>
</evidence>
<dbReference type="EMBL" id="CP113836">
    <property type="protein sequence ID" value="WAL63016.1"/>
    <property type="molecule type" value="Genomic_DNA"/>
</dbReference>